<sequence>MTIPTDPNEPIDIILQPVKGIDANDITAPSPSDITISPIDNKITTPTITSPPSVGFAAVSTADEVNDESLNRTARTLRDDVNAKLTSFANSVSVILGQLGTEHGSQVVEINNKLTALKNGINAELATIRTENSQQNTDMTTELNQRLAVVMTNLTTLSTAINDSQTKIAALDETYATDSDMATKVATINKLLEQLNQTDTDVLQQMHVTVNMVNAMRQIQEKEITISSSSGTYDFLTAQEGLGTYTKDTDYMASVLVVGNALVEAYIKKKLAVGFTIELKSKGVHFRPQPHDASVEPVIVRVQITHQNQA</sequence>
<gene>
    <name evidence="1" type="ORF">CZ814_03322</name>
</gene>
<protein>
    <submittedName>
        <fullName evidence="1">Uncharacterized protein</fullName>
    </submittedName>
</protein>
<dbReference type="AlphaFoldDB" id="A0A1T4UJ19"/>
<accession>A0A1T4UJ19</accession>
<name>A0A1T4UJ19_9GAMM</name>
<dbReference type="Proteomes" id="UP000191116">
    <property type="component" value="Unassembled WGS sequence"/>
</dbReference>
<evidence type="ECO:0000313" key="1">
    <source>
        <dbReference type="EMBL" id="SKA52667.1"/>
    </source>
</evidence>
<dbReference type="RefSeq" id="WP_235866989.1">
    <property type="nucleotide sequence ID" value="NZ_AP024857.1"/>
</dbReference>
<dbReference type="EMBL" id="FUWP01000025">
    <property type="protein sequence ID" value="SKA52667.1"/>
    <property type="molecule type" value="Genomic_DNA"/>
</dbReference>
<proteinExistence type="predicted"/>
<reference evidence="1 2" key="1">
    <citation type="submission" date="2017-02" db="EMBL/GenBank/DDBJ databases">
        <authorList>
            <person name="Peterson S.W."/>
        </authorList>
    </citation>
    <scope>NUCLEOTIDE SEQUENCE [LARGE SCALE GENOMIC DNA]</scope>
    <source>
        <strain evidence="1 2">CECT 9189</strain>
    </source>
</reference>
<organism evidence="1 2">
    <name type="scientific">Photobacterium toruni</name>
    <dbReference type="NCBI Taxonomy" id="1935446"/>
    <lineage>
        <taxon>Bacteria</taxon>
        <taxon>Pseudomonadati</taxon>
        <taxon>Pseudomonadota</taxon>
        <taxon>Gammaproteobacteria</taxon>
        <taxon>Vibrionales</taxon>
        <taxon>Vibrionaceae</taxon>
        <taxon>Photobacterium</taxon>
    </lineage>
</organism>
<evidence type="ECO:0000313" key="2">
    <source>
        <dbReference type="Proteomes" id="UP000191116"/>
    </source>
</evidence>